<proteinExistence type="predicted"/>
<reference evidence="2 3" key="1">
    <citation type="journal article" date="2019" name="Int. J. Syst. Evol. Microbiol.">
        <title>The Global Catalogue of Microorganisms (GCM) 10K type strain sequencing project: providing services to taxonomists for standard genome sequencing and annotation.</title>
        <authorList>
            <consortium name="The Broad Institute Genomics Platform"/>
            <consortium name="The Broad Institute Genome Sequencing Center for Infectious Disease"/>
            <person name="Wu L."/>
            <person name="Ma J."/>
        </authorList>
    </citation>
    <scope>NUCLEOTIDE SEQUENCE [LARGE SCALE GENOMIC DNA]</scope>
    <source>
        <strain evidence="2 3">JCM 13022</strain>
    </source>
</reference>
<keyword evidence="3" id="KW-1185">Reference proteome</keyword>
<gene>
    <name evidence="2" type="ORF">GCM10009675_41190</name>
</gene>
<evidence type="ECO:0000313" key="3">
    <source>
        <dbReference type="Proteomes" id="UP001500467"/>
    </source>
</evidence>
<feature type="region of interest" description="Disordered" evidence="1">
    <location>
        <begin position="82"/>
        <end position="118"/>
    </location>
</feature>
<feature type="compositionally biased region" description="Basic and acidic residues" evidence="1">
    <location>
        <begin position="92"/>
        <end position="102"/>
    </location>
</feature>
<comment type="caution">
    <text evidence="2">The sequence shown here is derived from an EMBL/GenBank/DDBJ whole genome shotgun (WGS) entry which is preliminary data.</text>
</comment>
<dbReference type="EMBL" id="BAAALM010000016">
    <property type="protein sequence ID" value="GAA1214866.1"/>
    <property type="molecule type" value="Genomic_DNA"/>
</dbReference>
<evidence type="ECO:0000313" key="2">
    <source>
        <dbReference type="EMBL" id="GAA1214866.1"/>
    </source>
</evidence>
<evidence type="ECO:0000256" key="1">
    <source>
        <dbReference type="SAM" id="MobiDB-lite"/>
    </source>
</evidence>
<organism evidence="2 3">
    <name type="scientific">Prauserella alba</name>
    <dbReference type="NCBI Taxonomy" id="176898"/>
    <lineage>
        <taxon>Bacteria</taxon>
        <taxon>Bacillati</taxon>
        <taxon>Actinomycetota</taxon>
        <taxon>Actinomycetes</taxon>
        <taxon>Pseudonocardiales</taxon>
        <taxon>Pseudonocardiaceae</taxon>
        <taxon>Prauserella</taxon>
    </lineage>
</organism>
<dbReference type="Proteomes" id="UP001500467">
    <property type="component" value="Unassembled WGS sequence"/>
</dbReference>
<accession>A0ABN1VLR1</accession>
<sequence length="118" mass="12909">MPGEERLHGGAGFTDVGERPFRVGRGEAGREMKPISFPQGNLQLLAEAFDHVRARPRPARLDEAEVTRREVGGNGYVELGAAPSLPPFPHQSADRNLLDVRHTGQPAAKRGRLQLLPK</sequence>
<name>A0ABN1VLR1_9PSEU</name>
<feature type="region of interest" description="Disordered" evidence="1">
    <location>
        <begin position="1"/>
        <end position="21"/>
    </location>
</feature>
<protein>
    <submittedName>
        <fullName evidence="2">Uncharacterized protein</fullName>
    </submittedName>
</protein>